<dbReference type="AlphaFoldDB" id="A0A9P6VM20"/>
<dbReference type="Proteomes" id="UP000785200">
    <property type="component" value="Unassembled WGS sequence"/>
</dbReference>
<dbReference type="EMBL" id="VNKQ01000005">
    <property type="protein sequence ID" value="KAG0650796.1"/>
    <property type="molecule type" value="Genomic_DNA"/>
</dbReference>
<keyword evidence="1" id="KW-0539">Nucleus</keyword>
<dbReference type="SUPFAM" id="SSF57701">
    <property type="entry name" value="Zn2/Cys6 DNA-binding domain"/>
    <property type="match status" value="1"/>
</dbReference>
<dbReference type="CDD" id="cd00067">
    <property type="entry name" value="GAL4"/>
    <property type="match status" value="1"/>
</dbReference>
<name>A0A9P6VM20_9HELO</name>
<evidence type="ECO:0000313" key="3">
    <source>
        <dbReference type="EMBL" id="KAG0650796.1"/>
    </source>
</evidence>
<evidence type="ECO:0000256" key="1">
    <source>
        <dbReference type="ARBA" id="ARBA00023242"/>
    </source>
</evidence>
<dbReference type="Pfam" id="PF00172">
    <property type="entry name" value="Zn_clus"/>
    <property type="match status" value="1"/>
</dbReference>
<dbReference type="GO" id="GO:0008270">
    <property type="term" value="F:zinc ion binding"/>
    <property type="evidence" value="ECO:0007669"/>
    <property type="project" value="InterPro"/>
</dbReference>
<dbReference type="PANTHER" id="PTHR38791:SF13">
    <property type="entry name" value="ZN(2)-C6 FUNGAL-TYPE DOMAIN-CONTAINING PROTEIN"/>
    <property type="match status" value="1"/>
</dbReference>
<sequence length="529" mass="59984">MVFPSRGCQTCKKRRVKCDAIHPNCGQCRVKARACTWDPNDQAGLHFKSENAYAQGQRRRPKKVKERPPEQMRLTTASLNPKTVSTALSTPLDVQAFHYWMENFMFRLEDLPGIGHEYGNYVLFNWVRARPGSSLHVAFSALSHAVFGRARHENRALETAGKAQALSIVKTSKEMMEVKQMSNERIDQLLVAIMLMGTYENIMYGHETNHSDPMLSSGADEVGSRFWKNVCHHKGAAGLLKVRREQGLPPNLPLDKVVRRQIIRVIILRGDPITEWLQNGDEYGEESPLLEFDTLMVRVANLRAKVLSLGNVPPIHSCKALIVPNEQCWEDVVAEAQRLDNALNLWSETLPEDWTYSTHPPPPITESPETDLLYNGPVHFFNTHAHAVVWLRFRAVRLIANSIRKRGLSHLSPFHDHLIVSQQELCRKNIESITNDICGSIPFFFNLPNMAGGTPGLRSIRMGKFIFNSEDEILPKMAILLAWPLTVAVSTDGVPDPQKRWLRHRLKIVARSLGDSILESVAERSEFRF</sequence>
<dbReference type="InterPro" id="IPR053175">
    <property type="entry name" value="DHMBA_Reg_Transcription_Factor"/>
</dbReference>
<comment type="caution">
    <text evidence="3">The sequence shown here is derived from an EMBL/GenBank/DDBJ whole genome shotgun (WGS) entry which is preliminary data.</text>
</comment>
<gene>
    <name evidence="3" type="ORF">D0Z07_2868</name>
</gene>
<dbReference type="PROSITE" id="PS00463">
    <property type="entry name" value="ZN2_CY6_FUNGAL_1"/>
    <property type="match status" value="1"/>
</dbReference>
<dbReference type="SMART" id="SM00066">
    <property type="entry name" value="GAL4"/>
    <property type="match status" value="1"/>
</dbReference>
<dbReference type="OrthoDB" id="2991872at2759"/>
<dbReference type="InterPro" id="IPR001138">
    <property type="entry name" value="Zn2Cys6_DnaBD"/>
</dbReference>
<evidence type="ECO:0000313" key="4">
    <source>
        <dbReference type="Proteomes" id="UP000785200"/>
    </source>
</evidence>
<dbReference type="PROSITE" id="PS50048">
    <property type="entry name" value="ZN2_CY6_FUNGAL_2"/>
    <property type="match status" value="1"/>
</dbReference>
<reference evidence="3" key="1">
    <citation type="submission" date="2019-07" db="EMBL/GenBank/DDBJ databases">
        <title>Hyphodiscus hymeniophilus genome sequencing and assembly.</title>
        <authorList>
            <person name="Kramer G."/>
            <person name="Nodwell J."/>
        </authorList>
    </citation>
    <scope>NUCLEOTIDE SEQUENCE</scope>
    <source>
        <strain evidence="3">ATCC 34498</strain>
    </source>
</reference>
<dbReference type="GO" id="GO:0000981">
    <property type="term" value="F:DNA-binding transcription factor activity, RNA polymerase II-specific"/>
    <property type="evidence" value="ECO:0007669"/>
    <property type="project" value="InterPro"/>
</dbReference>
<accession>A0A9P6VM20</accession>
<evidence type="ECO:0000259" key="2">
    <source>
        <dbReference type="PROSITE" id="PS50048"/>
    </source>
</evidence>
<organism evidence="3 4">
    <name type="scientific">Hyphodiscus hymeniophilus</name>
    <dbReference type="NCBI Taxonomy" id="353542"/>
    <lineage>
        <taxon>Eukaryota</taxon>
        <taxon>Fungi</taxon>
        <taxon>Dikarya</taxon>
        <taxon>Ascomycota</taxon>
        <taxon>Pezizomycotina</taxon>
        <taxon>Leotiomycetes</taxon>
        <taxon>Helotiales</taxon>
        <taxon>Hyphodiscaceae</taxon>
        <taxon>Hyphodiscus</taxon>
    </lineage>
</organism>
<protein>
    <submittedName>
        <fullName evidence="3">Sorbicillinoid biosynthetic cluster 3</fullName>
    </submittedName>
</protein>
<proteinExistence type="predicted"/>
<keyword evidence="4" id="KW-1185">Reference proteome</keyword>
<dbReference type="InterPro" id="IPR036864">
    <property type="entry name" value="Zn2-C6_fun-type_DNA-bd_sf"/>
</dbReference>
<dbReference type="PANTHER" id="PTHR38791">
    <property type="entry name" value="ZN(II)2CYS6 TRANSCRIPTION FACTOR (EUROFUNG)-RELATED-RELATED"/>
    <property type="match status" value="1"/>
</dbReference>
<dbReference type="Gene3D" id="4.10.240.10">
    <property type="entry name" value="Zn(2)-C6 fungal-type DNA-binding domain"/>
    <property type="match status" value="1"/>
</dbReference>
<feature type="domain" description="Zn(2)-C6 fungal-type" evidence="2">
    <location>
        <begin position="7"/>
        <end position="37"/>
    </location>
</feature>